<gene>
    <name evidence="1" type="ORF">ACFFNX_48385</name>
</gene>
<evidence type="ECO:0000313" key="1">
    <source>
        <dbReference type="EMBL" id="MFB9839993.1"/>
    </source>
</evidence>
<evidence type="ECO:0000313" key="2">
    <source>
        <dbReference type="Proteomes" id="UP001589627"/>
    </source>
</evidence>
<reference evidence="1 2" key="1">
    <citation type="submission" date="2024-09" db="EMBL/GenBank/DDBJ databases">
        <authorList>
            <person name="Sun Q."/>
            <person name="Mori K."/>
        </authorList>
    </citation>
    <scope>NUCLEOTIDE SEQUENCE [LARGE SCALE GENOMIC DNA]</scope>
    <source>
        <strain evidence="1 2">TBRC 0563</strain>
    </source>
</reference>
<dbReference type="RefSeq" id="WP_378213189.1">
    <property type="nucleotide sequence ID" value="NZ_JBHLZP010000881.1"/>
</dbReference>
<sequence length="241" mass="27023">MFWRKTREAIGRFHPVHQRLTLERTVSASAPPGEWANVLASLSRHETTVRRRKWRMPPRATEVLVPLIQALSEDTGPGGTIGVTADFRGPKAGDKTGPKNDLPVSGRVRKLTQWFVVDPWLRVRAELTDGSVVEIQVTDRIRHRRISKVTPRGKHKIKTKKKAVQRIEARRTLAKGATARRPATAPPGWVGLRIKNGRRTTLVATGKLPQVPGQDDQFRAILTVVTELFRWTPPQTSGRTA</sequence>
<dbReference type="EMBL" id="JBHLZP010000881">
    <property type="protein sequence ID" value="MFB9839993.1"/>
    <property type="molecule type" value="Genomic_DNA"/>
</dbReference>
<keyword evidence="2" id="KW-1185">Reference proteome</keyword>
<name>A0ABV5YY30_9ACTN</name>
<dbReference type="Proteomes" id="UP001589627">
    <property type="component" value="Unassembled WGS sequence"/>
</dbReference>
<proteinExistence type="predicted"/>
<comment type="caution">
    <text evidence="1">The sequence shown here is derived from an EMBL/GenBank/DDBJ whole genome shotgun (WGS) entry which is preliminary data.</text>
</comment>
<protein>
    <submittedName>
        <fullName evidence="1">Uncharacterized protein</fullName>
    </submittedName>
</protein>
<organism evidence="1 2">
    <name type="scientific">Actinoallomurus acaciae</name>
    <dbReference type="NCBI Taxonomy" id="502577"/>
    <lineage>
        <taxon>Bacteria</taxon>
        <taxon>Bacillati</taxon>
        <taxon>Actinomycetota</taxon>
        <taxon>Actinomycetes</taxon>
        <taxon>Streptosporangiales</taxon>
        <taxon>Thermomonosporaceae</taxon>
        <taxon>Actinoallomurus</taxon>
    </lineage>
</organism>
<accession>A0ABV5YY30</accession>